<accession>A0AAW0HYM6</accession>
<dbReference type="AlphaFoldDB" id="A0AAW0HYM6"/>
<dbReference type="Proteomes" id="UP001488838">
    <property type="component" value="Unassembled WGS sequence"/>
</dbReference>
<gene>
    <name evidence="1" type="ORF">U0070_010882</name>
</gene>
<keyword evidence="2" id="KW-1185">Reference proteome</keyword>
<dbReference type="EMBL" id="JBBHLL010000275">
    <property type="protein sequence ID" value="KAK7807342.1"/>
    <property type="molecule type" value="Genomic_DNA"/>
</dbReference>
<name>A0AAW0HYM6_MYOGA</name>
<protein>
    <submittedName>
        <fullName evidence="1">Uncharacterized protein</fullName>
    </submittedName>
</protein>
<reference evidence="1 2" key="1">
    <citation type="journal article" date="2023" name="bioRxiv">
        <title>Conserved and derived expression patterns and positive selection on dental genes reveal complex evolutionary context of ever-growing rodent molars.</title>
        <authorList>
            <person name="Calamari Z.T."/>
            <person name="Song A."/>
            <person name="Cohen E."/>
            <person name="Akter M."/>
            <person name="Roy R.D."/>
            <person name="Hallikas O."/>
            <person name="Christensen M.M."/>
            <person name="Li P."/>
            <person name="Marangoni P."/>
            <person name="Jernvall J."/>
            <person name="Klein O.D."/>
        </authorList>
    </citation>
    <scope>NUCLEOTIDE SEQUENCE [LARGE SCALE GENOMIC DNA]</scope>
    <source>
        <strain evidence="1">V071</strain>
    </source>
</reference>
<organism evidence="1 2">
    <name type="scientific">Myodes glareolus</name>
    <name type="common">Bank vole</name>
    <name type="synonym">Clethrionomys glareolus</name>
    <dbReference type="NCBI Taxonomy" id="447135"/>
    <lineage>
        <taxon>Eukaryota</taxon>
        <taxon>Metazoa</taxon>
        <taxon>Chordata</taxon>
        <taxon>Craniata</taxon>
        <taxon>Vertebrata</taxon>
        <taxon>Euteleostomi</taxon>
        <taxon>Mammalia</taxon>
        <taxon>Eutheria</taxon>
        <taxon>Euarchontoglires</taxon>
        <taxon>Glires</taxon>
        <taxon>Rodentia</taxon>
        <taxon>Myomorpha</taxon>
        <taxon>Muroidea</taxon>
        <taxon>Cricetidae</taxon>
        <taxon>Arvicolinae</taxon>
        <taxon>Myodes</taxon>
    </lineage>
</organism>
<proteinExistence type="predicted"/>
<sequence length="70" mass="7817">MHVSGSCTRPSPVHFKLHVEVSMLLRPQRLHCGQAATALPTWLHCSTRGHQKAGLEQEVSPLHSVVEEPW</sequence>
<evidence type="ECO:0000313" key="2">
    <source>
        <dbReference type="Proteomes" id="UP001488838"/>
    </source>
</evidence>
<comment type="caution">
    <text evidence="1">The sequence shown here is derived from an EMBL/GenBank/DDBJ whole genome shotgun (WGS) entry which is preliminary data.</text>
</comment>
<evidence type="ECO:0000313" key="1">
    <source>
        <dbReference type="EMBL" id="KAK7807342.1"/>
    </source>
</evidence>